<gene>
    <name evidence="2" type="ORF">LMG9964_02408</name>
</gene>
<accession>A0A6J5K4X6</accession>
<dbReference type="AlphaFoldDB" id="A0A6J5K4X6"/>
<dbReference type="PROSITE" id="PS51257">
    <property type="entry name" value="PROKAR_LIPOPROTEIN"/>
    <property type="match status" value="1"/>
</dbReference>
<evidence type="ECO:0008006" key="4">
    <source>
        <dbReference type="Google" id="ProtNLM"/>
    </source>
</evidence>
<proteinExistence type="predicted"/>
<feature type="compositionally biased region" description="Gly residues" evidence="1">
    <location>
        <begin position="64"/>
        <end position="73"/>
    </location>
</feature>
<name>A0A6J5K4X6_9BURK</name>
<reference evidence="2 3" key="1">
    <citation type="submission" date="2020-04" db="EMBL/GenBank/DDBJ databases">
        <authorList>
            <person name="De Canck E."/>
        </authorList>
    </citation>
    <scope>NUCLEOTIDE SEQUENCE [LARGE SCALE GENOMIC DNA]</scope>
    <source>
        <strain evidence="2 3">LMG 9964</strain>
    </source>
</reference>
<dbReference type="EMBL" id="CADILN010000002">
    <property type="protein sequence ID" value="CAB4048767.1"/>
    <property type="molecule type" value="Genomic_DNA"/>
</dbReference>
<sequence length="73" mass="7249">MHALILRLLVMGLVLLISGCASGLPKPVLPDGSHRVPINRVSPVLTSPDSVEPDPATVPDASASGGGATGGGR</sequence>
<dbReference type="Proteomes" id="UP000494102">
    <property type="component" value="Unassembled WGS sequence"/>
</dbReference>
<evidence type="ECO:0000256" key="1">
    <source>
        <dbReference type="SAM" id="MobiDB-lite"/>
    </source>
</evidence>
<protein>
    <recommendedName>
        <fullName evidence="4">Lipoprotein</fullName>
    </recommendedName>
</protein>
<evidence type="ECO:0000313" key="2">
    <source>
        <dbReference type="EMBL" id="CAB4048767.1"/>
    </source>
</evidence>
<feature type="region of interest" description="Disordered" evidence="1">
    <location>
        <begin position="28"/>
        <end position="73"/>
    </location>
</feature>
<evidence type="ECO:0000313" key="3">
    <source>
        <dbReference type="Proteomes" id="UP000494102"/>
    </source>
</evidence>
<organism evidence="2 3">
    <name type="scientific">Paraburkholderia phenoliruptrix</name>
    <dbReference type="NCBI Taxonomy" id="252970"/>
    <lineage>
        <taxon>Bacteria</taxon>
        <taxon>Pseudomonadati</taxon>
        <taxon>Pseudomonadota</taxon>
        <taxon>Betaproteobacteria</taxon>
        <taxon>Burkholderiales</taxon>
        <taxon>Burkholderiaceae</taxon>
        <taxon>Paraburkholderia</taxon>
    </lineage>
</organism>